<name>G9ETE0_9GAMM</name>
<dbReference type="STRING" id="658187.LDG_8572"/>
<accession>G9ETE0</accession>
<dbReference type="InParanoid" id="G9ETE0"/>
<dbReference type="AlphaFoldDB" id="G9ETE0"/>
<dbReference type="Proteomes" id="UP000002770">
    <property type="component" value="Unassembled WGS sequence"/>
</dbReference>
<evidence type="ECO:0008006" key="3">
    <source>
        <dbReference type="Google" id="ProtNLM"/>
    </source>
</evidence>
<protein>
    <recommendedName>
        <fullName evidence="3">Nucleotidyltransferase family protein</fullName>
    </recommendedName>
</protein>
<keyword evidence="2" id="KW-1185">Reference proteome</keyword>
<sequence length="451" mass="52189">MHLPENDIVDEAIILLSLVKTDAKELKKLQEICQQSDFNWELFYQLAQLNETVPLVLSNLGTYQLLKFCPPSLIEQMQSYANDIAKINHARIETGKILIQEFAKKNIKVVLLKGIFFAQSIYKNPFYKKMNDIDILILKNDAKHALEIFKQLNYFCVSALLGHSAEDQIAYSHHFPPFFSPDLHCMIGTHWGLISTHSFIQLNYEEIWKRAKPLNFHGVACYHLAPEDNLLHLCIHLSLYKSGIKEIADFYNLIKSNNIDWDLFYKNVKESQSAQKVYESLAIVQTFYPIGALANFLEKLKHEFPITVSKELSNKISSCSFLLRSRTTYITAIEKEFIQFKSTGIFAEKRALVFRIWKLLFFPPVEQIQKLTFRPTYSSFLRLLAPLQISRHFCAELGTKIYFLLHVYLIYSLIKSGICQLMGIKKKGVQDFCHDLGLSVEQINRLKGTLE</sequence>
<gene>
    <name evidence="1" type="ORF">LDG_8572</name>
</gene>
<organism evidence="1 2">
    <name type="scientific">Legionella drancourtii LLAP12</name>
    <dbReference type="NCBI Taxonomy" id="658187"/>
    <lineage>
        <taxon>Bacteria</taxon>
        <taxon>Pseudomonadati</taxon>
        <taxon>Pseudomonadota</taxon>
        <taxon>Gammaproteobacteria</taxon>
        <taxon>Legionellales</taxon>
        <taxon>Legionellaceae</taxon>
        <taxon>Legionella</taxon>
    </lineage>
</organism>
<dbReference type="Pfam" id="PF14907">
    <property type="entry name" value="NTP_transf_5"/>
    <property type="match status" value="1"/>
</dbReference>
<dbReference type="InterPro" id="IPR039498">
    <property type="entry name" value="NTP_transf_5"/>
</dbReference>
<evidence type="ECO:0000313" key="1">
    <source>
        <dbReference type="EMBL" id="EHL29607.1"/>
    </source>
</evidence>
<proteinExistence type="predicted"/>
<dbReference type="eggNOG" id="ENOG5033CEF">
    <property type="taxonomic scope" value="Bacteria"/>
</dbReference>
<dbReference type="EMBL" id="JH413847">
    <property type="protein sequence ID" value="EHL29607.1"/>
    <property type="molecule type" value="Genomic_DNA"/>
</dbReference>
<reference evidence="1 2" key="1">
    <citation type="journal article" date="2011" name="BMC Genomics">
        <title>Insight into cross-talk between intra-amoebal pathogens.</title>
        <authorList>
            <person name="Gimenez G."/>
            <person name="Bertelli C."/>
            <person name="Moliner C."/>
            <person name="Robert C."/>
            <person name="Raoult D."/>
            <person name="Fournier P.E."/>
            <person name="Greub G."/>
        </authorList>
    </citation>
    <scope>NUCLEOTIDE SEQUENCE [LARGE SCALE GENOMIC DNA]</scope>
    <source>
        <strain evidence="1 2">LLAP12</strain>
    </source>
</reference>
<evidence type="ECO:0000313" key="2">
    <source>
        <dbReference type="Proteomes" id="UP000002770"/>
    </source>
</evidence>
<dbReference type="HOGENOM" id="CLU_606624_0_0_6"/>